<dbReference type="OrthoDB" id="9798760at2"/>
<dbReference type="InterPro" id="IPR036754">
    <property type="entry name" value="YbaK/aa-tRNA-synt-asso_dom_sf"/>
</dbReference>
<protein>
    <submittedName>
        <fullName evidence="2">Aminoacyl-tRNA deacylase</fullName>
    </submittedName>
</protein>
<comment type="caution">
    <text evidence="2">The sequence shown here is derived from an EMBL/GenBank/DDBJ whole genome shotgun (WGS) entry which is preliminary data.</text>
</comment>
<feature type="domain" description="YbaK/aminoacyl-tRNA synthetase-associated" evidence="1">
    <location>
        <begin position="24"/>
        <end position="142"/>
    </location>
</feature>
<dbReference type="Proteomes" id="UP000234748">
    <property type="component" value="Unassembled WGS sequence"/>
</dbReference>
<proteinExistence type="predicted"/>
<sequence>MSIYKVREYVKKFDDSLEPIEFKEKTNTVEDAAKALGVEGAQIAKSILFKTGNQFGLFVTAGDIRINQKTVKKLLGPGKPKLAAPEEVEDVTGFQIGGVCPFALNKKVPIFLDESMKRFDKVFTAAGTPHSALPITFQQLEEITQGRVIDVQYADE</sequence>
<dbReference type="GO" id="GO:0002161">
    <property type="term" value="F:aminoacyl-tRNA deacylase activity"/>
    <property type="evidence" value="ECO:0007669"/>
    <property type="project" value="InterPro"/>
</dbReference>
<dbReference type="EMBL" id="PGUY01000021">
    <property type="protein sequence ID" value="PLT30433.1"/>
    <property type="molecule type" value="Genomic_DNA"/>
</dbReference>
<gene>
    <name evidence="2" type="ORF">CUU66_07155</name>
</gene>
<keyword evidence="3" id="KW-1185">Reference proteome</keyword>
<dbReference type="SUPFAM" id="SSF55826">
    <property type="entry name" value="YbaK/ProRS associated domain"/>
    <property type="match status" value="1"/>
</dbReference>
<dbReference type="PANTHER" id="PTHR30411">
    <property type="entry name" value="CYTOPLASMIC PROTEIN"/>
    <property type="match status" value="1"/>
</dbReference>
<name>A0A2N5M810_9BACI</name>
<dbReference type="AlphaFoldDB" id="A0A2N5M810"/>
<evidence type="ECO:0000259" key="1">
    <source>
        <dbReference type="Pfam" id="PF04073"/>
    </source>
</evidence>
<dbReference type="Gene3D" id="3.90.960.10">
    <property type="entry name" value="YbaK/aminoacyl-tRNA synthetase-associated domain"/>
    <property type="match status" value="1"/>
</dbReference>
<dbReference type="RefSeq" id="WP_101640995.1">
    <property type="nucleotide sequence ID" value="NZ_PGUY01000021.1"/>
</dbReference>
<accession>A0A2N5M810</accession>
<reference evidence="2 3" key="1">
    <citation type="submission" date="2017-11" db="EMBL/GenBank/DDBJ databases">
        <title>Comparitive Functional Genomics of Dry Heat Resistant strains isolated from the Viking Spacecraft.</title>
        <authorList>
            <person name="Seuylemezian A."/>
            <person name="Cooper K."/>
            <person name="Vaishampayan P."/>
        </authorList>
    </citation>
    <scope>NUCLEOTIDE SEQUENCE [LARGE SCALE GENOMIC DNA]</scope>
    <source>
        <strain evidence="2 3">V1-29</strain>
    </source>
</reference>
<dbReference type="CDD" id="cd04333">
    <property type="entry name" value="ProX_deacylase"/>
    <property type="match status" value="1"/>
</dbReference>
<organism evidence="2 3">
    <name type="scientific">Peribacillus deserti</name>
    <dbReference type="NCBI Taxonomy" id="673318"/>
    <lineage>
        <taxon>Bacteria</taxon>
        <taxon>Bacillati</taxon>
        <taxon>Bacillota</taxon>
        <taxon>Bacilli</taxon>
        <taxon>Bacillales</taxon>
        <taxon>Bacillaceae</taxon>
        <taxon>Peribacillus</taxon>
    </lineage>
</organism>
<dbReference type="Pfam" id="PF04073">
    <property type="entry name" value="tRNA_edit"/>
    <property type="match status" value="1"/>
</dbReference>
<evidence type="ECO:0000313" key="2">
    <source>
        <dbReference type="EMBL" id="PLT30433.1"/>
    </source>
</evidence>
<dbReference type="PANTHER" id="PTHR30411:SF1">
    <property type="entry name" value="CYTOPLASMIC PROTEIN"/>
    <property type="match status" value="1"/>
</dbReference>
<dbReference type="InterPro" id="IPR007214">
    <property type="entry name" value="YbaK/aa-tRNA-synth-assoc-dom"/>
</dbReference>
<evidence type="ECO:0000313" key="3">
    <source>
        <dbReference type="Proteomes" id="UP000234748"/>
    </source>
</evidence>